<dbReference type="PANTHER" id="PTHR35372">
    <property type="entry name" value="ATP BINDING PROTEIN-RELATED"/>
    <property type="match status" value="1"/>
</dbReference>
<dbReference type="InterPro" id="IPR051620">
    <property type="entry name" value="ORF904-like_C"/>
</dbReference>
<evidence type="ECO:0000256" key="2">
    <source>
        <dbReference type="ARBA" id="ARBA00022801"/>
    </source>
</evidence>
<gene>
    <name evidence="5" type="ORF">VNE69_06099</name>
</gene>
<evidence type="ECO:0000313" key="5">
    <source>
        <dbReference type="EMBL" id="WUR03778.1"/>
    </source>
</evidence>
<evidence type="ECO:0000313" key="6">
    <source>
        <dbReference type="Proteomes" id="UP001334084"/>
    </source>
</evidence>
<keyword evidence="2" id="KW-0378">Hydrolase</keyword>
<protein>
    <submittedName>
        <fullName evidence="5">Primase</fullName>
    </submittedName>
</protein>
<dbReference type="InterPro" id="IPR027417">
    <property type="entry name" value="P-loop_NTPase"/>
</dbReference>
<sequence>MDEIISKYTESEMKLLLKIIRTPVGEVMEEISKLSSYFKKFKLSNLQLFERERIFLRAFTDFVQSDEIEVHLARARYRFVTDIDRAGLAGEAILYVLPMKTCVYDLKTYLGRAYTDADLFSKCFDFDYKKDEDTHKAFSLLKSIFSDPNVFKYAVITMANWLDSRKPNDNLLFFTGVGSDGKSLLMRSLSLVFGRFSDTLKSSFFSNESNNGNTANPVVKGLKTIKVAFVSEPEAGKLKTEFIKKLCGSDEISARNLYDNFIVRFKLRTNFVIAMDDLSFFSSTDYALWRRVKIIPLESKFVEIPKHKNEKKIYPDLGMKIGSDSRYVCVKFYDRNARSVSIRIRDIKNLEDEFKSWLEKHVVYKLGLVLSNKELFNRYEDNNTEKLYLTKEQR</sequence>
<accession>A0AAX4JD46</accession>
<dbReference type="AlphaFoldDB" id="A0AAX4JD46"/>
<name>A0AAX4JD46_9MICR</name>
<keyword evidence="1" id="KW-0547">Nucleotide-binding</keyword>
<dbReference type="RefSeq" id="XP_065329923.1">
    <property type="nucleotide sequence ID" value="XM_065473851.1"/>
</dbReference>
<dbReference type="EMBL" id="CP142731">
    <property type="protein sequence ID" value="WUR03778.1"/>
    <property type="molecule type" value="Genomic_DNA"/>
</dbReference>
<dbReference type="PANTHER" id="PTHR35372:SF2">
    <property type="entry name" value="SF3 HELICASE DOMAIN-CONTAINING PROTEIN"/>
    <property type="match status" value="1"/>
</dbReference>
<proteinExistence type="predicted"/>
<keyword evidence="3" id="KW-0067">ATP-binding</keyword>
<evidence type="ECO:0000259" key="4">
    <source>
        <dbReference type="PROSITE" id="PS51206"/>
    </source>
</evidence>
<evidence type="ECO:0000256" key="3">
    <source>
        <dbReference type="ARBA" id="ARBA00022840"/>
    </source>
</evidence>
<dbReference type="GO" id="GO:0005524">
    <property type="term" value="F:ATP binding"/>
    <property type="evidence" value="ECO:0007669"/>
    <property type="project" value="UniProtKB-KW"/>
</dbReference>
<keyword evidence="6" id="KW-1185">Reference proteome</keyword>
<dbReference type="Gene3D" id="3.40.50.300">
    <property type="entry name" value="P-loop containing nucleotide triphosphate hydrolases"/>
    <property type="match status" value="1"/>
</dbReference>
<dbReference type="GeneID" id="90541596"/>
<feature type="domain" description="SF3 helicase" evidence="4">
    <location>
        <begin position="147"/>
        <end position="310"/>
    </location>
</feature>
<reference evidence="5" key="1">
    <citation type="journal article" date="2024" name="BMC Genomics">
        <title>Functional annotation of a divergent genome using sequence and structure-based similarity.</title>
        <authorList>
            <person name="Svedberg D."/>
            <person name="Winiger R.R."/>
            <person name="Berg A."/>
            <person name="Sharma H."/>
            <person name="Tellgren-Roth C."/>
            <person name="Debrunner-Vossbrinck B.A."/>
            <person name="Vossbrinck C.R."/>
            <person name="Barandun J."/>
        </authorList>
    </citation>
    <scope>NUCLEOTIDE SEQUENCE</scope>
    <source>
        <strain evidence="5">Illinois isolate</strain>
    </source>
</reference>
<dbReference type="Proteomes" id="UP001334084">
    <property type="component" value="Chromosome 6"/>
</dbReference>
<dbReference type="KEGG" id="vnx:VNE69_06099"/>
<evidence type="ECO:0000256" key="1">
    <source>
        <dbReference type="ARBA" id="ARBA00022741"/>
    </source>
</evidence>
<dbReference type="InterPro" id="IPR014015">
    <property type="entry name" value="Helicase_SF3_DNA-vir"/>
</dbReference>
<dbReference type="SUPFAM" id="SSF52540">
    <property type="entry name" value="P-loop containing nucleoside triphosphate hydrolases"/>
    <property type="match status" value="1"/>
</dbReference>
<organism evidence="5 6">
    <name type="scientific">Vairimorpha necatrix</name>
    <dbReference type="NCBI Taxonomy" id="6039"/>
    <lineage>
        <taxon>Eukaryota</taxon>
        <taxon>Fungi</taxon>
        <taxon>Fungi incertae sedis</taxon>
        <taxon>Microsporidia</taxon>
        <taxon>Nosematidae</taxon>
        <taxon>Vairimorpha</taxon>
    </lineage>
</organism>
<dbReference type="GO" id="GO:0016787">
    <property type="term" value="F:hydrolase activity"/>
    <property type="evidence" value="ECO:0007669"/>
    <property type="project" value="UniProtKB-KW"/>
</dbReference>
<dbReference type="PROSITE" id="PS51206">
    <property type="entry name" value="SF3_HELICASE_1"/>
    <property type="match status" value="1"/>
</dbReference>